<gene>
    <name evidence="1" type="ORF">FKG95_19780</name>
</gene>
<proteinExistence type="predicted"/>
<name>A0A545TKP3_9PROT</name>
<dbReference type="RefSeq" id="WP_142898143.1">
    <property type="nucleotide sequence ID" value="NZ_ML660058.1"/>
</dbReference>
<protein>
    <submittedName>
        <fullName evidence="1">Uncharacterized protein</fullName>
    </submittedName>
</protein>
<comment type="caution">
    <text evidence="1">The sequence shown here is derived from an EMBL/GenBank/DDBJ whole genome shotgun (WGS) entry which is preliminary data.</text>
</comment>
<keyword evidence="2" id="KW-1185">Reference proteome</keyword>
<reference evidence="1 2" key="1">
    <citation type="submission" date="2019-06" db="EMBL/GenBank/DDBJ databases">
        <title>Whole genome sequence for Rhodospirillaceae sp. R148.</title>
        <authorList>
            <person name="Wang G."/>
        </authorList>
    </citation>
    <scope>NUCLEOTIDE SEQUENCE [LARGE SCALE GENOMIC DNA]</scope>
    <source>
        <strain evidence="1 2">R148</strain>
    </source>
</reference>
<dbReference type="AlphaFoldDB" id="A0A545TKP3"/>
<dbReference type="Proteomes" id="UP000315252">
    <property type="component" value="Unassembled WGS sequence"/>
</dbReference>
<evidence type="ECO:0000313" key="2">
    <source>
        <dbReference type="Proteomes" id="UP000315252"/>
    </source>
</evidence>
<dbReference type="EMBL" id="VHSH01000007">
    <property type="protein sequence ID" value="TQV77800.1"/>
    <property type="molecule type" value="Genomic_DNA"/>
</dbReference>
<evidence type="ECO:0000313" key="1">
    <source>
        <dbReference type="EMBL" id="TQV77800.1"/>
    </source>
</evidence>
<sequence>MTFDHEGREVSDFAFGPCAVCGADTKGSTYWAGIGPSPTLFAPGANKPFCSAACSEKYARAPGVETGGSSEGGPSV</sequence>
<organism evidence="1 2">
    <name type="scientific">Denitrobaculum tricleocarpae</name>
    <dbReference type="NCBI Taxonomy" id="2591009"/>
    <lineage>
        <taxon>Bacteria</taxon>
        <taxon>Pseudomonadati</taxon>
        <taxon>Pseudomonadota</taxon>
        <taxon>Alphaproteobacteria</taxon>
        <taxon>Rhodospirillales</taxon>
        <taxon>Rhodospirillaceae</taxon>
        <taxon>Denitrobaculum</taxon>
    </lineage>
</organism>
<accession>A0A545TKP3</accession>